<dbReference type="Proteomes" id="UP000250235">
    <property type="component" value="Unassembled WGS sequence"/>
</dbReference>
<sequence length="159" mass="17977">MESCWLRAGHATAARCMHACRASRSERWALLCATGGTFLQVLVHEVSTVRFSVSTNSRLSSSSDIFSCFRLFNRFVLFISLPYTSCSDSSSLLLSDFTFVLHQTLQTSSVHYLYFLNQISPVVQIFLLLIASPDQISYEILTSDFYRISSRYILQISSS</sequence>
<accession>A0A2Z7CC42</accession>
<name>A0A2Z7CC42_9LAMI</name>
<proteinExistence type="predicted"/>
<organism evidence="1 2">
    <name type="scientific">Dorcoceras hygrometricum</name>
    <dbReference type="NCBI Taxonomy" id="472368"/>
    <lineage>
        <taxon>Eukaryota</taxon>
        <taxon>Viridiplantae</taxon>
        <taxon>Streptophyta</taxon>
        <taxon>Embryophyta</taxon>
        <taxon>Tracheophyta</taxon>
        <taxon>Spermatophyta</taxon>
        <taxon>Magnoliopsida</taxon>
        <taxon>eudicotyledons</taxon>
        <taxon>Gunneridae</taxon>
        <taxon>Pentapetalae</taxon>
        <taxon>asterids</taxon>
        <taxon>lamiids</taxon>
        <taxon>Lamiales</taxon>
        <taxon>Gesneriaceae</taxon>
        <taxon>Didymocarpoideae</taxon>
        <taxon>Trichosporeae</taxon>
        <taxon>Loxocarpinae</taxon>
        <taxon>Dorcoceras</taxon>
    </lineage>
</organism>
<dbReference type="EMBL" id="KQ997096">
    <property type="protein sequence ID" value="KZV44263.1"/>
    <property type="molecule type" value="Genomic_DNA"/>
</dbReference>
<dbReference type="AlphaFoldDB" id="A0A2Z7CC42"/>
<keyword evidence="2" id="KW-1185">Reference proteome</keyword>
<reference evidence="1 2" key="1">
    <citation type="journal article" date="2015" name="Proc. Natl. Acad. Sci. U.S.A.">
        <title>The resurrection genome of Boea hygrometrica: A blueprint for survival of dehydration.</title>
        <authorList>
            <person name="Xiao L."/>
            <person name="Yang G."/>
            <person name="Zhang L."/>
            <person name="Yang X."/>
            <person name="Zhao S."/>
            <person name="Ji Z."/>
            <person name="Zhou Q."/>
            <person name="Hu M."/>
            <person name="Wang Y."/>
            <person name="Chen M."/>
            <person name="Xu Y."/>
            <person name="Jin H."/>
            <person name="Xiao X."/>
            <person name="Hu G."/>
            <person name="Bao F."/>
            <person name="Hu Y."/>
            <person name="Wan P."/>
            <person name="Li L."/>
            <person name="Deng X."/>
            <person name="Kuang T."/>
            <person name="Xiang C."/>
            <person name="Zhu J.K."/>
            <person name="Oliver M.J."/>
            <person name="He Y."/>
        </authorList>
    </citation>
    <scope>NUCLEOTIDE SEQUENCE [LARGE SCALE GENOMIC DNA]</scope>
    <source>
        <strain evidence="2">cv. XS01</strain>
    </source>
</reference>
<protein>
    <submittedName>
        <fullName evidence="1">Uncharacterized protein</fullName>
    </submittedName>
</protein>
<evidence type="ECO:0000313" key="1">
    <source>
        <dbReference type="EMBL" id="KZV44263.1"/>
    </source>
</evidence>
<evidence type="ECO:0000313" key="2">
    <source>
        <dbReference type="Proteomes" id="UP000250235"/>
    </source>
</evidence>
<gene>
    <name evidence="1" type="ORF">F511_10382</name>
</gene>